<dbReference type="Proteomes" id="UP001595945">
    <property type="component" value="Unassembled WGS sequence"/>
</dbReference>
<dbReference type="InterPro" id="IPR058603">
    <property type="entry name" value="DUF8167_2nd"/>
</dbReference>
<dbReference type="Pfam" id="PF02080">
    <property type="entry name" value="TrkA_C"/>
    <property type="match status" value="1"/>
</dbReference>
<dbReference type="AlphaFoldDB" id="A0ABD5Q5I4"/>
<evidence type="ECO:0000313" key="4">
    <source>
        <dbReference type="EMBL" id="MFC4825908.1"/>
    </source>
</evidence>
<proteinExistence type="predicted"/>
<feature type="region of interest" description="Disordered" evidence="1">
    <location>
        <begin position="196"/>
        <end position="217"/>
    </location>
</feature>
<sequence>MLLVPDLLVELLLGIYIGVLTAVVPALVAWSLGFTFKYFTGVTIPGFGVLVFGVAIAGIQGGLLGLLDPQFVASPTALVSALVVMMATLYAHSQGDKMGAEFPRRFTVRGLRERGLSADAVERVGRFGQVRVRVAGEVGDVEGYPPLTDDLRATLRDGEWTFPADLPLSELELRLEERLRTDHDLAEVSASIDSRGRATVSAAPPAGALSRRVPKGQRAVSVDALVPTGLARNDEVTVSTAEATVDGTVLSARSGETASAPPTSRPAAPDDESDEDPDASVASVTPTASAGGARATGGDGRVTLAVSRRDAETLLGTASADLRVRARGTRREFELLSLLRRDGKRIQRIELAAGGPLDGVTLGGAALRERWSVAVLAVRRGGTWTVAPRGTTGLAAGDELYVVGSREALDRFEEVGRSPTATEAGRSSGDAATGRRSGDSEVNR</sequence>
<protein>
    <submittedName>
        <fullName evidence="4">Potassium channel family protein</fullName>
    </submittedName>
</protein>
<reference evidence="4 5" key="1">
    <citation type="journal article" date="2019" name="Int. J. Syst. Evol. Microbiol.">
        <title>The Global Catalogue of Microorganisms (GCM) 10K type strain sequencing project: providing services to taxonomists for standard genome sequencing and annotation.</title>
        <authorList>
            <consortium name="The Broad Institute Genomics Platform"/>
            <consortium name="The Broad Institute Genome Sequencing Center for Infectious Disease"/>
            <person name="Wu L."/>
            <person name="Ma J."/>
        </authorList>
    </citation>
    <scope>NUCLEOTIDE SEQUENCE [LARGE SCALE GENOMIC DNA]</scope>
    <source>
        <strain evidence="4 5">XZYJ18</strain>
    </source>
</reference>
<keyword evidence="5" id="KW-1185">Reference proteome</keyword>
<dbReference type="InterPro" id="IPR036721">
    <property type="entry name" value="RCK_C_sf"/>
</dbReference>
<feature type="region of interest" description="Disordered" evidence="1">
    <location>
        <begin position="412"/>
        <end position="444"/>
    </location>
</feature>
<keyword evidence="4" id="KW-0813">Transport</keyword>
<dbReference type="InterPro" id="IPR006037">
    <property type="entry name" value="RCK_C"/>
</dbReference>
<keyword evidence="2" id="KW-1133">Transmembrane helix</keyword>
<feature type="compositionally biased region" description="Low complexity" evidence="1">
    <location>
        <begin position="257"/>
        <end position="267"/>
    </location>
</feature>
<dbReference type="Pfam" id="PF26501">
    <property type="entry name" value="DUF8167"/>
    <property type="match status" value="1"/>
</dbReference>
<dbReference type="Pfam" id="PF26502">
    <property type="entry name" value="DUF8167_2nd"/>
    <property type="match status" value="1"/>
</dbReference>
<dbReference type="GeneID" id="73043364"/>
<dbReference type="PROSITE" id="PS51202">
    <property type="entry name" value="RCK_C"/>
    <property type="match status" value="1"/>
</dbReference>
<keyword evidence="2" id="KW-0812">Transmembrane</keyword>
<feature type="domain" description="RCK C-terminal" evidence="3">
    <location>
        <begin position="333"/>
        <end position="418"/>
    </location>
</feature>
<evidence type="ECO:0000259" key="3">
    <source>
        <dbReference type="PROSITE" id="PS51202"/>
    </source>
</evidence>
<dbReference type="InterPro" id="IPR058604">
    <property type="entry name" value="DUF8167_3rd"/>
</dbReference>
<dbReference type="GO" id="GO:0034220">
    <property type="term" value="P:monoatomic ion transmembrane transport"/>
    <property type="evidence" value="ECO:0007669"/>
    <property type="project" value="UniProtKB-KW"/>
</dbReference>
<feature type="compositionally biased region" description="Acidic residues" evidence="1">
    <location>
        <begin position="269"/>
        <end position="278"/>
    </location>
</feature>
<dbReference type="Gene3D" id="3.30.70.1450">
    <property type="entry name" value="Regulator of K+ conductance, C-terminal domain"/>
    <property type="match status" value="1"/>
</dbReference>
<feature type="transmembrane region" description="Helical" evidence="2">
    <location>
        <begin position="71"/>
        <end position="91"/>
    </location>
</feature>
<name>A0ABD5Q5I4_9EURY</name>
<dbReference type="EMBL" id="JBHSHT010000002">
    <property type="protein sequence ID" value="MFC4825908.1"/>
    <property type="molecule type" value="Genomic_DNA"/>
</dbReference>
<gene>
    <name evidence="4" type="ORF">ACFO9K_16755</name>
</gene>
<feature type="region of interest" description="Disordered" evidence="1">
    <location>
        <begin position="247"/>
        <end position="301"/>
    </location>
</feature>
<keyword evidence="2" id="KW-0472">Membrane</keyword>
<feature type="transmembrane region" description="Helical" evidence="2">
    <location>
        <begin position="39"/>
        <end position="59"/>
    </location>
</feature>
<organism evidence="4 5">
    <name type="scientific">Halorussus aquaticus</name>
    <dbReference type="NCBI Taxonomy" id="2953748"/>
    <lineage>
        <taxon>Archaea</taxon>
        <taxon>Methanobacteriati</taxon>
        <taxon>Methanobacteriota</taxon>
        <taxon>Stenosarchaea group</taxon>
        <taxon>Halobacteria</taxon>
        <taxon>Halobacteriales</taxon>
        <taxon>Haladaptataceae</taxon>
        <taxon>Halorussus</taxon>
    </lineage>
</organism>
<dbReference type="SUPFAM" id="SSF116726">
    <property type="entry name" value="TrkA C-terminal domain-like"/>
    <property type="match status" value="1"/>
</dbReference>
<keyword evidence="4" id="KW-0406">Ion transport</keyword>
<evidence type="ECO:0000256" key="2">
    <source>
        <dbReference type="SAM" id="Phobius"/>
    </source>
</evidence>
<dbReference type="Pfam" id="PF26503">
    <property type="entry name" value="DUF8167_3rd"/>
    <property type="match status" value="1"/>
</dbReference>
<evidence type="ECO:0000256" key="1">
    <source>
        <dbReference type="SAM" id="MobiDB-lite"/>
    </source>
</evidence>
<accession>A0ABD5Q5I4</accession>
<feature type="compositionally biased region" description="Low complexity" evidence="1">
    <location>
        <begin position="279"/>
        <end position="293"/>
    </location>
</feature>
<dbReference type="RefSeq" id="WP_254268466.1">
    <property type="nucleotide sequence ID" value="NZ_CP100400.1"/>
</dbReference>
<keyword evidence="4" id="KW-0407">Ion channel</keyword>
<comment type="caution">
    <text evidence="4">The sequence shown here is derived from an EMBL/GenBank/DDBJ whole genome shotgun (WGS) entry which is preliminary data.</text>
</comment>
<evidence type="ECO:0000313" key="5">
    <source>
        <dbReference type="Proteomes" id="UP001595945"/>
    </source>
</evidence>
<dbReference type="InterPro" id="IPR058480">
    <property type="entry name" value="DUF8167_N"/>
</dbReference>
<feature type="transmembrane region" description="Helical" evidence="2">
    <location>
        <begin position="12"/>
        <end position="32"/>
    </location>
</feature>